<dbReference type="InterPro" id="IPR047952">
    <property type="entry name" value="Transpos_IS4"/>
</dbReference>
<keyword evidence="8" id="KW-1185">Reference proteome</keyword>
<dbReference type="AlphaFoldDB" id="A0A098C2X9"/>
<proteinExistence type="inferred from homology"/>
<evidence type="ECO:0000256" key="3">
    <source>
        <dbReference type="ARBA" id="ARBA00023125"/>
    </source>
</evidence>
<dbReference type="Pfam" id="PF01609">
    <property type="entry name" value="DDE_Tnp_1"/>
    <property type="match status" value="1"/>
</dbReference>
<dbReference type="HOGENOM" id="CLU_043140_0_1_10"/>
<keyword evidence="4" id="KW-0233">DNA recombination</keyword>
<dbReference type="GO" id="GO:0006313">
    <property type="term" value="P:DNA transposition"/>
    <property type="evidence" value="ECO:0007669"/>
    <property type="project" value="InterPro"/>
</dbReference>
<dbReference type="KEGG" id="pbt:ING2E5B_1499"/>
<evidence type="ECO:0000259" key="6">
    <source>
        <dbReference type="Pfam" id="PF14294"/>
    </source>
</evidence>
<dbReference type="InterPro" id="IPR025399">
    <property type="entry name" value="DUF4372"/>
</dbReference>
<evidence type="ECO:0000256" key="1">
    <source>
        <dbReference type="ARBA" id="ARBA00010075"/>
    </source>
</evidence>
<dbReference type="OrthoDB" id="7327264at2"/>
<dbReference type="GO" id="GO:0004803">
    <property type="term" value="F:transposase activity"/>
    <property type="evidence" value="ECO:0007669"/>
    <property type="project" value="InterPro"/>
</dbReference>
<gene>
    <name evidence="7" type="ORF">ING2E5B_1499</name>
</gene>
<dbReference type="Gene3D" id="3.90.350.10">
    <property type="entry name" value="Transposase Inhibitor Protein From Tn5, Chain A, domain 1"/>
    <property type="match status" value="1"/>
</dbReference>
<dbReference type="InterPro" id="IPR012337">
    <property type="entry name" value="RNaseH-like_sf"/>
</dbReference>
<reference evidence="7 8" key="1">
    <citation type="submission" date="2014-08" db="EMBL/GenBank/DDBJ databases">
        <authorList>
            <person name="Wibberg D."/>
        </authorList>
    </citation>
    <scope>NUCLEOTIDE SEQUENCE [LARGE SCALE GENOMIC DNA]</scope>
    <source>
        <strain evidence="8">ING2-E5B</strain>
    </source>
</reference>
<name>A0A098C2X9_9BACT</name>
<dbReference type="EMBL" id="LN515532">
    <property type="protein sequence ID" value="CEA16247.1"/>
    <property type="molecule type" value="Genomic_DNA"/>
</dbReference>
<feature type="domain" description="DUF4372" evidence="6">
    <location>
        <begin position="11"/>
        <end position="82"/>
    </location>
</feature>
<organism evidence="7 8">
    <name type="scientific">Fermentimonas caenicola</name>
    <dbReference type="NCBI Taxonomy" id="1562970"/>
    <lineage>
        <taxon>Bacteria</taxon>
        <taxon>Pseudomonadati</taxon>
        <taxon>Bacteroidota</taxon>
        <taxon>Bacteroidia</taxon>
        <taxon>Bacteroidales</taxon>
        <taxon>Dysgonomonadaceae</taxon>
        <taxon>Fermentimonas</taxon>
    </lineage>
</organism>
<dbReference type="PATRIC" id="fig|1562970.3.peg.1486"/>
<dbReference type="Proteomes" id="UP000032417">
    <property type="component" value="Chromosome 1"/>
</dbReference>
<dbReference type="InterPro" id="IPR002559">
    <property type="entry name" value="Transposase_11"/>
</dbReference>
<evidence type="ECO:0000259" key="5">
    <source>
        <dbReference type="Pfam" id="PF01609"/>
    </source>
</evidence>
<dbReference type="GO" id="GO:0003677">
    <property type="term" value="F:DNA binding"/>
    <property type="evidence" value="ECO:0007669"/>
    <property type="project" value="UniProtKB-KW"/>
</dbReference>
<evidence type="ECO:0000313" key="8">
    <source>
        <dbReference type="Proteomes" id="UP000032417"/>
    </source>
</evidence>
<evidence type="ECO:0000256" key="2">
    <source>
        <dbReference type="ARBA" id="ARBA00022578"/>
    </source>
</evidence>
<dbReference type="NCBIfam" id="NF033592">
    <property type="entry name" value="transpos_IS4_1"/>
    <property type="match status" value="1"/>
</dbReference>
<keyword evidence="3" id="KW-0238">DNA-binding</keyword>
<evidence type="ECO:0000313" key="7">
    <source>
        <dbReference type="EMBL" id="CEA16247.1"/>
    </source>
</evidence>
<feature type="domain" description="Transposase IS4-like" evidence="5">
    <location>
        <begin position="133"/>
        <end position="367"/>
    </location>
</feature>
<dbReference type="SUPFAM" id="SSF53098">
    <property type="entry name" value="Ribonuclease H-like"/>
    <property type="match status" value="1"/>
</dbReference>
<accession>A0A098C2X9</accession>
<dbReference type="PANTHER" id="PTHR33258">
    <property type="entry name" value="TRANSPOSASE INSL FOR INSERTION SEQUENCE ELEMENT IS186A-RELATED"/>
    <property type="match status" value="1"/>
</dbReference>
<dbReference type="STRING" id="1562970.ING2E5B_1499"/>
<dbReference type="PANTHER" id="PTHR33258:SF1">
    <property type="entry name" value="TRANSPOSASE INSL FOR INSERTION SEQUENCE ELEMENT IS186A-RELATED"/>
    <property type="match status" value="1"/>
</dbReference>
<dbReference type="Pfam" id="PF14294">
    <property type="entry name" value="DUF4372"/>
    <property type="match status" value="1"/>
</dbReference>
<evidence type="ECO:0008006" key="9">
    <source>
        <dbReference type="Google" id="ProtNLM"/>
    </source>
</evidence>
<comment type="similarity">
    <text evidence="1">Belongs to the transposase 11 family.</text>
</comment>
<keyword evidence="2" id="KW-0815">Transposition</keyword>
<protein>
    <recommendedName>
        <fullName evidence="9">Transposase</fullName>
    </recommendedName>
</protein>
<evidence type="ECO:0000256" key="4">
    <source>
        <dbReference type="ARBA" id="ARBA00023172"/>
    </source>
</evidence>
<sequence length="428" mass="49840">MGKDKSKNLVGQPLFKQIVKMLPKDEFDLLVSKCGSDRYYKTFFSWEQLIVMLFGIFSRCDSMGEVCDGMRALGGKLNYLGMESSPAKSTAGDALRDRDEELFRLFYFALIAHFSPLLSVSRKKKCRKQGVSFEEFYAFDSSTVTLFSDVMKGVGRNPKGDGKKKGGLKVHMLTDVHADTPRFVKISEAKMHDKNFLQYLNLSEGSMVVFDKAYNYYLQFAKWTRQGVNFVCRLKDNARYEVQEVLHEKKLEKGEHAVYKVKHIHVQYIEKVETGTEGKKKRKKVRQTRTLCLRLVWYRDEQGRKYKFITNNWEITDEEVALIYKNRWSIETGFKKLKQNFQLTYFYSDTENGIKTQVWCTLIAYLLLQVIQTKSESEKAFSTIAALLRMHLISHLDLTWVVTEGRRTYPRRLKSRNKSPTAAQLSLF</sequence>